<sequence length="440" mass="50728">MKLPKAGWLSIVPNKNTLEFVPLRRYPKKQFPGMVSAIIGRHTKAKIRFNPHGRPSQSHHTPARLRHLSRKNHYQAGPFVAILTSNNKKPFGGNHQNFADLIRTGREMGVTVFVLTPQGIGNHSTVNGYLLDPHSVKPRWKAARLPFPNVVYNRIPNRMIEKTPEVRQTIRQLQQMPGVYLFNPGFFDKWTLYQQLAASPDLHRLLPETVRLHHMEQLERMAAKHPVLYFKPVEGKAGIKMMRLDKKKQHYELSYQTTREKKKYRVRTLKEVWDLYNRLKQKTAYILQQGIPLATFHGHPFDIRILLQKNGTGRWGLSGMGVRVAGERAISTHVPMGGHIEKIDTVLQSVFGSETDRIKERIEQVGIRTARWIENQQNALLGEMSMDLGIEKDGSLWIFEANSKPMKFDEPNIRRRSLRRLIEYSLYLSGFSHTSEGTAT</sequence>
<evidence type="ECO:0000313" key="1">
    <source>
        <dbReference type="EMBL" id="MBH8587882.1"/>
    </source>
</evidence>
<name>A0ABS0QF72_THEVU</name>
<dbReference type="Pfam" id="PF14398">
    <property type="entry name" value="ATPgrasp_YheCD"/>
    <property type="match status" value="1"/>
</dbReference>
<reference evidence="1 2" key="1">
    <citation type="submission" date="2020-12" db="EMBL/GenBank/DDBJ databases">
        <title>WGS of Thermoactinomyces spp.</title>
        <authorList>
            <person name="Cheng K."/>
        </authorList>
    </citation>
    <scope>NUCLEOTIDE SEQUENCE [LARGE SCALE GENOMIC DNA]</scope>
    <source>
        <strain evidence="2">CICC 10650\ACCC 41061</strain>
    </source>
</reference>
<comment type="caution">
    <text evidence="1">The sequence shown here is derived from an EMBL/GenBank/DDBJ whole genome shotgun (WGS) entry which is preliminary data.</text>
</comment>
<organism evidence="1 2">
    <name type="scientific">Thermoactinomyces vulgaris</name>
    <dbReference type="NCBI Taxonomy" id="2026"/>
    <lineage>
        <taxon>Bacteria</taxon>
        <taxon>Bacillati</taxon>
        <taxon>Bacillota</taxon>
        <taxon>Bacilli</taxon>
        <taxon>Bacillales</taxon>
        <taxon>Thermoactinomycetaceae</taxon>
        <taxon>Thermoactinomyces</taxon>
    </lineage>
</organism>
<dbReference type="RefSeq" id="WP_121873943.1">
    <property type="nucleotide sequence ID" value="NZ_JACEIS010000004.1"/>
</dbReference>
<proteinExistence type="predicted"/>
<dbReference type="InterPro" id="IPR026838">
    <property type="entry name" value="YheC/D"/>
</dbReference>
<accession>A0ABS0QF72</accession>
<dbReference type="EMBL" id="JAECVU010000001">
    <property type="protein sequence ID" value="MBH8587882.1"/>
    <property type="molecule type" value="Genomic_DNA"/>
</dbReference>
<dbReference type="Proteomes" id="UP000641910">
    <property type="component" value="Unassembled WGS sequence"/>
</dbReference>
<keyword evidence="2" id="KW-1185">Reference proteome</keyword>
<protein>
    <submittedName>
        <fullName evidence="1">YheC/YheD family protein</fullName>
    </submittedName>
</protein>
<dbReference type="SUPFAM" id="SSF56059">
    <property type="entry name" value="Glutathione synthetase ATP-binding domain-like"/>
    <property type="match status" value="1"/>
</dbReference>
<gene>
    <name evidence="1" type="ORF">I8U22_03480</name>
</gene>
<evidence type="ECO:0000313" key="2">
    <source>
        <dbReference type="Proteomes" id="UP000641910"/>
    </source>
</evidence>